<feature type="chain" id="PRO_5037183297" description="Tat pathway signal sequence domain protein" evidence="1">
    <location>
        <begin position="24"/>
        <end position="148"/>
    </location>
</feature>
<name>A0A917A4T9_9RHOB</name>
<protein>
    <recommendedName>
        <fullName evidence="4">Tat pathway signal sequence domain protein</fullName>
    </recommendedName>
</protein>
<feature type="signal peptide" evidence="1">
    <location>
        <begin position="1"/>
        <end position="23"/>
    </location>
</feature>
<evidence type="ECO:0000256" key="1">
    <source>
        <dbReference type="SAM" id="SignalP"/>
    </source>
</evidence>
<evidence type="ECO:0000313" key="3">
    <source>
        <dbReference type="Proteomes" id="UP000612855"/>
    </source>
</evidence>
<organism evidence="2 3">
    <name type="scientific">Primorskyibacter flagellatus</name>
    <dbReference type="NCBI Taxonomy" id="1387277"/>
    <lineage>
        <taxon>Bacteria</taxon>
        <taxon>Pseudomonadati</taxon>
        <taxon>Pseudomonadota</taxon>
        <taxon>Alphaproteobacteria</taxon>
        <taxon>Rhodobacterales</taxon>
        <taxon>Roseobacteraceae</taxon>
        <taxon>Primorskyibacter</taxon>
    </lineage>
</organism>
<dbReference type="RefSeq" id="WP_229737464.1">
    <property type="nucleotide sequence ID" value="NZ_BMFJ01000001.1"/>
</dbReference>
<dbReference type="AlphaFoldDB" id="A0A917A4T9"/>
<gene>
    <name evidence="2" type="ORF">GCM10011360_14750</name>
</gene>
<accession>A0A917A4T9</accession>
<dbReference type="EMBL" id="BMFJ01000001">
    <property type="protein sequence ID" value="GGE27527.1"/>
    <property type="molecule type" value="Genomic_DNA"/>
</dbReference>
<keyword evidence="1" id="KW-0732">Signal</keyword>
<evidence type="ECO:0000313" key="2">
    <source>
        <dbReference type="EMBL" id="GGE27527.1"/>
    </source>
</evidence>
<sequence>MMERKTLLALIFLSLAGTGAVRAQSQAQSADPATDARLTVELNAAQQQEQGCKLSFVVTNAHPGDIAKAVFETVIFDSAGQVSRLTLFDFGALPSGRPRVRQFVIPGTACEGIGQVLFNGADTCDGGGEGACTTNLTLATRTDIEVTG</sequence>
<reference evidence="3" key="1">
    <citation type="journal article" date="2019" name="Int. J. Syst. Evol. Microbiol.">
        <title>The Global Catalogue of Microorganisms (GCM) 10K type strain sequencing project: providing services to taxonomists for standard genome sequencing and annotation.</title>
        <authorList>
            <consortium name="The Broad Institute Genomics Platform"/>
            <consortium name="The Broad Institute Genome Sequencing Center for Infectious Disease"/>
            <person name="Wu L."/>
            <person name="Ma J."/>
        </authorList>
    </citation>
    <scope>NUCLEOTIDE SEQUENCE [LARGE SCALE GENOMIC DNA]</scope>
    <source>
        <strain evidence="3">CGMCC 1.12664</strain>
    </source>
</reference>
<comment type="caution">
    <text evidence="2">The sequence shown here is derived from an EMBL/GenBank/DDBJ whole genome shotgun (WGS) entry which is preliminary data.</text>
</comment>
<keyword evidence="3" id="KW-1185">Reference proteome</keyword>
<dbReference type="Proteomes" id="UP000612855">
    <property type="component" value="Unassembled WGS sequence"/>
</dbReference>
<proteinExistence type="predicted"/>
<evidence type="ECO:0008006" key="4">
    <source>
        <dbReference type="Google" id="ProtNLM"/>
    </source>
</evidence>